<protein>
    <submittedName>
        <fullName evidence="2">Uncharacterized protein</fullName>
    </submittedName>
</protein>
<feature type="non-terminal residue" evidence="2">
    <location>
        <position position="1"/>
    </location>
</feature>
<evidence type="ECO:0000313" key="2">
    <source>
        <dbReference type="EMBL" id="CAF1551045.1"/>
    </source>
</evidence>
<proteinExistence type="predicted"/>
<feature type="compositionally biased region" description="Basic and acidic residues" evidence="1">
    <location>
        <begin position="7"/>
        <end position="19"/>
    </location>
</feature>
<evidence type="ECO:0000256" key="1">
    <source>
        <dbReference type="SAM" id="MobiDB-lite"/>
    </source>
</evidence>
<accession>A0A815X1J9</accession>
<organism evidence="2 3">
    <name type="scientific">Rotaria sordida</name>
    <dbReference type="NCBI Taxonomy" id="392033"/>
    <lineage>
        <taxon>Eukaryota</taxon>
        <taxon>Metazoa</taxon>
        <taxon>Spiralia</taxon>
        <taxon>Gnathifera</taxon>
        <taxon>Rotifera</taxon>
        <taxon>Eurotatoria</taxon>
        <taxon>Bdelloidea</taxon>
        <taxon>Philodinida</taxon>
        <taxon>Philodinidae</taxon>
        <taxon>Rotaria</taxon>
    </lineage>
</organism>
<sequence>RLVLTPDPRRLEEDAEEKKKRSNKSIRFALGLRLSKSCSNCIIGSSSGFNIGL</sequence>
<feature type="region of interest" description="Disordered" evidence="1">
    <location>
        <begin position="1"/>
        <end position="21"/>
    </location>
</feature>
<name>A0A815X1J9_9BILA</name>
<reference evidence="2" key="1">
    <citation type="submission" date="2021-02" db="EMBL/GenBank/DDBJ databases">
        <authorList>
            <person name="Nowell W R."/>
        </authorList>
    </citation>
    <scope>NUCLEOTIDE SEQUENCE</scope>
</reference>
<dbReference type="Proteomes" id="UP000663864">
    <property type="component" value="Unassembled WGS sequence"/>
</dbReference>
<gene>
    <name evidence="2" type="ORF">ZHD862_LOCUS39352</name>
</gene>
<comment type="caution">
    <text evidence="2">The sequence shown here is derived from an EMBL/GenBank/DDBJ whole genome shotgun (WGS) entry which is preliminary data.</text>
</comment>
<dbReference type="EMBL" id="CAJNOT010017199">
    <property type="protein sequence ID" value="CAF1551045.1"/>
    <property type="molecule type" value="Genomic_DNA"/>
</dbReference>
<dbReference type="AlphaFoldDB" id="A0A815X1J9"/>
<evidence type="ECO:0000313" key="3">
    <source>
        <dbReference type="Proteomes" id="UP000663864"/>
    </source>
</evidence>